<dbReference type="InterPro" id="IPR008278">
    <property type="entry name" value="4-PPantetheinyl_Trfase_dom"/>
</dbReference>
<dbReference type="InterPro" id="IPR050559">
    <property type="entry name" value="P-Pant_transferase_sf"/>
</dbReference>
<dbReference type="GO" id="GO:0000287">
    <property type="term" value="F:magnesium ion binding"/>
    <property type="evidence" value="ECO:0007669"/>
    <property type="project" value="InterPro"/>
</dbReference>
<dbReference type="AlphaFoldDB" id="A0A1J4MWS1"/>
<sequence>MLDLVKLLNEFSVCIFWCKISEIKDINDIQYNFTSNGLLTQNEYLEIQKYKLLLDKKRCLISRVLSRYCISEYSGLDPSKVNIYRTHGKKPRWDISKGELSKIPNHKHLIYSNTEEDMGTYLNFNISHDEEVVVVAISKYIVGIDIMKSCIPSRIINQVKESSTNLKDIEIKGREKLFSNLHNVFDKSEWKYIDKDVKKFMDLWTLKECFVKCIGTGLQIEPKRLHLEIKKSENNFSETSVKKFDIYLDGLLQPCSIFNLNDIIDYSLSLCISSKSLVGKFGMINDTDNLISKASPSNINISNIYIKQVHINNILDKYTKSLDTFTHNIDSTAKENSSSTDY</sequence>
<name>A0A1J4MWS1_9CRYT</name>
<accession>A0A1J4MWS1</accession>
<evidence type="ECO:0000259" key="3">
    <source>
        <dbReference type="Pfam" id="PF01648"/>
    </source>
</evidence>
<gene>
    <name evidence="5" type="ORF">cand_009420</name>
</gene>
<feature type="domain" description="4'-phosphopantetheinyl transferase N-terminal" evidence="4">
    <location>
        <begin position="38"/>
        <end position="136"/>
    </location>
</feature>
<dbReference type="InterPro" id="IPR037143">
    <property type="entry name" value="4-PPantetheinyl_Trfase_dom_sf"/>
</dbReference>
<keyword evidence="2 5" id="KW-0808">Transferase</keyword>
<dbReference type="Pfam" id="PF22624">
    <property type="entry name" value="AASDHPPT_N"/>
    <property type="match status" value="1"/>
</dbReference>
<dbReference type="GO" id="GO:0005829">
    <property type="term" value="C:cytosol"/>
    <property type="evidence" value="ECO:0007669"/>
    <property type="project" value="TreeGrafter"/>
</dbReference>
<dbReference type="GO" id="GO:0019878">
    <property type="term" value="P:lysine biosynthetic process via aminoadipic acid"/>
    <property type="evidence" value="ECO:0007669"/>
    <property type="project" value="TreeGrafter"/>
</dbReference>
<dbReference type="PANTHER" id="PTHR12215">
    <property type="entry name" value="PHOSPHOPANTETHEINE TRANSFERASE"/>
    <property type="match status" value="1"/>
</dbReference>
<proteinExistence type="predicted"/>
<dbReference type="SUPFAM" id="SSF56214">
    <property type="entry name" value="4'-phosphopantetheinyl transferase"/>
    <property type="match status" value="2"/>
</dbReference>
<keyword evidence="6" id="KW-1185">Reference proteome</keyword>
<dbReference type="Proteomes" id="UP000186804">
    <property type="component" value="Unassembled WGS sequence"/>
</dbReference>
<dbReference type="EMBL" id="LRBS01000038">
    <property type="protein sequence ID" value="OII77357.1"/>
    <property type="molecule type" value="Genomic_DNA"/>
</dbReference>
<feature type="domain" description="4'-phosphopantetheinyl transferase" evidence="3">
    <location>
        <begin position="168"/>
        <end position="229"/>
    </location>
</feature>
<organism evidence="5 6">
    <name type="scientific">Cryptosporidium andersoni</name>
    <dbReference type="NCBI Taxonomy" id="117008"/>
    <lineage>
        <taxon>Eukaryota</taxon>
        <taxon>Sar</taxon>
        <taxon>Alveolata</taxon>
        <taxon>Apicomplexa</taxon>
        <taxon>Conoidasida</taxon>
        <taxon>Coccidia</taxon>
        <taxon>Eucoccidiorida</taxon>
        <taxon>Eimeriorina</taxon>
        <taxon>Cryptosporidiidae</taxon>
        <taxon>Cryptosporidium</taxon>
    </lineage>
</organism>
<dbReference type="Gene3D" id="3.90.470.20">
    <property type="entry name" value="4'-phosphopantetheinyl transferase domain"/>
    <property type="match status" value="2"/>
</dbReference>
<evidence type="ECO:0000259" key="4">
    <source>
        <dbReference type="Pfam" id="PF22624"/>
    </source>
</evidence>
<evidence type="ECO:0000256" key="2">
    <source>
        <dbReference type="ARBA" id="ARBA00022679"/>
    </source>
</evidence>
<dbReference type="RefSeq" id="XP_067069203.1">
    <property type="nucleotide sequence ID" value="XM_067211182.1"/>
</dbReference>
<dbReference type="EC" id="2.7.8.7" evidence="1"/>
<evidence type="ECO:0000313" key="5">
    <source>
        <dbReference type="EMBL" id="OII77357.1"/>
    </source>
</evidence>
<dbReference type="GO" id="GO:0008897">
    <property type="term" value="F:holo-[acyl-carrier-protein] synthase activity"/>
    <property type="evidence" value="ECO:0007669"/>
    <property type="project" value="UniProtKB-EC"/>
</dbReference>
<dbReference type="GeneID" id="92365127"/>
<dbReference type="OrthoDB" id="26719at2759"/>
<evidence type="ECO:0000256" key="1">
    <source>
        <dbReference type="ARBA" id="ARBA00013172"/>
    </source>
</evidence>
<dbReference type="PANTHER" id="PTHR12215:SF10">
    <property type="entry name" value="L-AMINOADIPATE-SEMIALDEHYDE DEHYDROGENASE-PHOSPHOPANTETHEINYL TRANSFERASE"/>
    <property type="match status" value="1"/>
</dbReference>
<dbReference type="VEuPathDB" id="CryptoDB:cand_009420"/>
<reference evidence="5 6" key="1">
    <citation type="submission" date="2016-10" db="EMBL/GenBank/DDBJ databases">
        <title>Reductive evolution of mitochondrial metabolism and differential evolution of invasion-related proteins in Cryptosporidium.</title>
        <authorList>
            <person name="Liu S."/>
            <person name="Roellig D.M."/>
            <person name="Guo Y."/>
            <person name="Li N."/>
            <person name="Frace M.A."/>
            <person name="Tang K."/>
            <person name="Zhang L."/>
            <person name="Feng Y."/>
            <person name="Xiao L."/>
        </authorList>
    </citation>
    <scope>NUCLEOTIDE SEQUENCE [LARGE SCALE GENOMIC DNA]</scope>
    <source>
        <strain evidence="5">30847</strain>
    </source>
</reference>
<dbReference type="InterPro" id="IPR055066">
    <property type="entry name" value="AASDHPPT_N"/>
</dbReference>
<protein>
    <recommendedName>
        <fullName evidence="1">holo-[acyl-carrier-protein] synthase</fullName>
        <ecNumber evidence="1">2.7.8.7</ecNumber>
    </recommendedName>
</protein>
<dbReference type="Pfam" id="PF01648">
    <property type="entry name" value="ACPS"/>
    <property type="match status" value="1"/>
</dbReference>
<evidence type="ECO:0000313" key="6">
    <source>
        <dbReference type="Proteomes" id="UP000186804"/>
    </source>
</evidence>
<comment type="caution">
    <text evidence="5">The sequence shown here is derived from an EMBL/GenBank/DDBJ whole genome shotgun (WGS) entry which is preliminary data.</text>
</comment>